<protein>
    <submittedName>
        <fullName evidence="2">Os02g0118875 protein</fullName>
    </submittedName>
</protein>
<dbReference type="eggNOG" id="KOG4658">
    <property type="taxonomic scope" value="Eukaryota"/>
</dbReference>
<evidence type="ECO:0000313" key="2">
    <source>
        <dbReference type="EMBL" id="BAS76681.1"/>
    </source>
</evidence>
<dbReference type="Pfam" id="PF00931">
    <property type="entry name" value="NB-ARC"/>
    <property type="match status" value="1"/>
</dbReference>
<accession>A0A0N7KEK6</accession>
<dbReference type="InParanoid" id="A0A0N7KEK6"/>
<dbReference type="AlphaFoldDB" id="A0A0N7KEK6"/>
<proteinExistence type="predicted"/>
<reference evidence="3" key="1">
    <citation type="journal article" date="2005" name="Nature">
        <title>The map-based sequence of the rice genome.</title>
        <authorList>
            <consortium name="International rice genome sequencing project (IRGSP)"/>
            <person name="Matsumoto T."/>
            <person name="Wu J."/>
            <person name="Kanamori H."/>
            <person name="Katayose Y."/>
            <person name="Fujisawa M."/>
            <person name="Namiki N."/>
            <person name="Mizuno H."/>
            <person name="Yamamoto K."/>
            <person name="Antonio B.A."/>
            <person name="Baba T."/>
            <person name="Sakata K."/>
            <person name="Nagamura Y."/>
            <person name="Aoki H."/>
            <person name="Arikawa K."/>
            <person name="Arita K."/>
            <person name="Bito T."/>
            <person name="Chiden Y."/>
            <person name="Fujitsuka N."/>
            <person name="Fukunaka R."/>
            <person name="Hamada M."/>
            <person name="Harada C."/>
            <person name="Hayashi A."/>
            <person name="Hijishita S."/>
            <person name="Honda M."/>
            <person name="Hosokawa S."/>
            <person name="Ichikawa Y."/>
            <person name="Idonuma A."/>
            <person name="Iijima M."/>
            <person name="Ikeda M."/>
            <person name="Ikeno M."/>
            <person name="Ito K."/>
            <person name="Ito S."/>
            <person name="Ito T."/>
            <person name="Ito Y."/>
            <person name="Ito Y."/>
            <person name="Iwabuchi A."/>
            <person name="Kamiya K."/>
            <person name="Karasawa W."/>
            <person name="Kurita K."/>
            <person name="Katagiri S."/>
            <person name="Kikuta A."/>
            <person name="Kobayashi H."/>
            <person name="Kobayashi N."/>
            <person name="Machita K."/>
            <person name="Maehara T."/>
            <person name="Masukawa M."/>
            <person name="Mizubayashi T."/>
            <person name="Mukai Y."/>
            <person name="Nagasaki H."/>
            <person name="Nagata Y."/>
            <person name="Naito S."/>
            <person name="Nakashima M."/>
            <person name="Nakama Y."/>
            <person name="Nakamichi Y."/>
            <person name="Nakamura M."/>
            <person name="Meguro A."/>
            <person name="Negishi M."/>
            <person name="Ohta I."/>
            <person name="Ohta T."/>
            <person name="Okamoto M."/>
            <person name="Ono N."/>
            <person name="Saji S."/>
            <person name="Sakaguchi M."/>
            <person name="Sakai K."/>
            <person name="Shibata M."/>
            <person name="Shimokawa T."/>
            <person name="Song J."/>
            <person name="Takazaki Y."/>
            <person name="Terasawa K."/>
            <person name="Tsugane M."/>
            <person name="Tsuji K."/>
            <person name="Ueda S."/>
            <person name="Waki K."/>
            <person name="Yamagata H."/>
            <person name="Yamamoto M."/>
            <person name="Yamamoto S."/>
            <person name="Yamane H."/>
            <person name="Yoshiki S."/>
            <person name="Yoshihara R."/>
            <person name="Yukawa K."/>
            <person name="Zhong H."/>
            <person name="Yano M."/>
            <person name="Yuan Q."/>
            <person name="Ouyang S."/>
            <person name="Liu J."/>
            <person name="Jones K.M."/>
            <person name="Gansberger K."/>
            <person name="Moffat K."/>
            <person name="Hill J."/>
            <person name="Bera J."/>
            <person name="Fadrosh D."/>
            <person name="Jin S."/>
            <person name="Johri S."/>
            <person name="Kim M."/>
            <person name="Overton L."/>
            <person name="Reardon M."/>
            <person name="Tsitrin T."/>
            <person name="Vuong H."/>
            <person name="Weaver B."/>
            <person name="Ciecko A."/>
            <person name="Tallon L."/>
            <person name="Jackson J."/>
            <person name="Pai G."/>
            <person name="Aken S.V."/>
            <person name="Utterback T."/>
            <person name="Reidmuller S."/>
            <person name="Feldblyum T."/>
            <person name="Hsiao J."/>
            <person name="Zismann V."/>
            <person name="Iobst S."/>
            <person name="de Vazeille A.R."/>
            <person name="Buell C.R."/>
            <person name="Ying K."/>
            <person name="Li Y."/>
            <person name="Lu T."/>
            <person name="Huang Y."/>
            <person name="Zhao Q."/>
            <person name="Feng Q."/>
            <person name="Zhang L."/>
            <person name="Zhu J."/>
            <person name="Weng Q."/>
            <person name="Mu J."/>
            <person name="Lu Y."/>
            <person name="Fan D."/>
            <person name="Liu Y."/>
            <person name="Guan J."/>
            <person name="Zhang Y."/>
            <person name="Yu S."/>
            <person name="Liu X."/>
            <person name="Zhang Y."/>
            <person name="Hong G."/>
            <person name="Han B."/>
            <person name="Choisne N."/>
            <person name="Demange N."/>
            <person name="Orjeda G."/>
            <person name="Samain S."/>
            <person name="Cattolico L."/>
            <person name="Pelletier E."/>
            <person name="Couloux A."/>
            <person name="Segurens B."/>
            <person name="Wincker P."/>
            <person name="D'Hont A."/>
            <person name="Scarpelli C."/>
            <person name="Weissenbach J."/>
            <person name="Salanoubat M."/>
            <person name="Quetier F."/>
            <person name="Yu Y."/>
            <person name="Kim H.R."/>
            <person name="Rambo T."/>
            <person name="Currie J."/>
            <person name="Collura K."/>
            <person name="Luo M."/>
            <person name="Yang T."/>
            <person name="Ammiraju J.S.S."/>
            <person name="Engler F."/>
            <person name="Soderlund C."/>
            <person name="Wing R.A."/>
            <person name="Palmer L.E."/>
            <person name="de la Bastide M."/>
            <person name="Spiegel L."/>
            <person name="Nascimento L."/>
            <person name="Zutavern T."/>
            <person name="O'Shaughnessy A."/>
            <person name="Dike S."/>
            <person name="Dedhia N."/>
            <person name="Preston R."/>
            <person name="Balija V."/>
            <person name="McCombie W.R."/>
            <person name="Chow T."/>
            <person name="Chen H."/>
            <person name="Chung M."/>
            <person name="Chen C."/>
            <person name="Shaw J."/>
            <person name="Wu H."/>
            <person name="Hsiao K."/>
            <person name="Chao Y."/>
            <person name="Chu M."/>
            <person name="Cheng C."/>
            <person name="Hour A."/>
            <person name="Lee P."/>
            <person name="Lin S."/>
            <person name="Lin Y."/>
            <person name="Liou J."/>
            <person name="Liu S."/>
            <person name="Hsing Y."/>
            <person name="Raghuvanshi S."/>
            <person name="Mohanty A."/>
            <person name="Bharti A.K."/>
            <person name="Gaur A."/>
            <person name="Gupta V."/>
            <person name="Kumar D."/>
            <person name="Ravi V."/>
            <person name="Vij S."/>
            <person name="Kapur A."/>
            <person name="Khurana P."/>
            <person name="Khurana P."/>
            <person name="Khurana J.P."/>
            <person name="Tyagi A.K."/>
            <person name="Gaikwad K."/>
            <person name="Singh A."/>
            <person name="Dalal V."/>
            <person name="Srivastava S."/>
            <person name="Dixit A."/>
            <person name="Pal A.K."/>
            <person name="Ghazi I.A."/>
            <person name="Yadav M."/>
            <person name="Pandit A."/>
            <person name="Bhargava A."/>
            <person name="Sureshbabu K."/>
            <person name="Batra K."/>
            <person name="Sharma T.R."/>
            <person name="Mohapatra T."/>
            <person name="Singh N.K."/>
            <person name="Messing J."/>
            <person name="Nelson A.B."/>
            <person name="Fuks G."/>
            <person name="Kavchok S."/>
            <person name="Keizer G."/>
            <person name="Linton E."/>
            <person name="Llaca V."/>
            <person name="Song R."/>
            <person name="Tanyolac B."/>
            <person name="Young S."/>
            <person name="Ho-Il K."/>
            <person name="Hahn J.H."/>
            <person name="Sangsakoo G."/>
            <person name="Vanavichit A."/>
            <person name="de Mattos Luiz.A.T."/>
            <person name="Zimmer P.D."/>
            <person name="Malone G."/>
            <person name="Dellagostin O."/>
            <person name="de Oliveira A.C."/>
            <person name="Bevan M."/>
            <person name="Bancroft I."/>
            <person name="Minx P."/>
            <person name="Cordum H."/>
            <person name="Wilson R."/>
            <person name="Cheng Z."/>
            <person name="Jin W."/>
            <person name="Jiang J."/>
            <person name="Leong S.A."/>
            <person name="Iwama H."/>
            <person name="Gojobori T."/>
            <person name="Itoh T."/>
            <person name="Niimura Y."/>
            <person name="Fujii Y."/>
            <person name="Habara T."/>
            <person name="Sakai H."/>
            <person name="Sato Y."/>
            <person name="Wilson G."/>
            <person name="Kumar K."/>
            <person name="McCouch S."/>
            <person name="Juretic N."/>
            <person name="Hoen D."/>
            <person name="Wright S."/>
            <person name="Bruskiewich R."/>
            <person name="Bureau T."/>
            <person name="Miyao A."/>
            <person name="Hirochika H."/>
            <person name="Nishikawa T."/>
            <person name="Kadowaki K."/>
            <person name="Sugiura M."/>
            <person name="Burr B."/>
            <person name="Sasaki T."/>
        </authorList>
    </citation>
    <scope>NUCLEOTIDE SEQUENCE [LARGE SCALE GENOMIC DNA]</scope>
    <source>
        <strain evidence="3">cv. Nipponbare</strain>
    </source>
</reference>
<dbReference type="InterPro" id="IPR027417">
    <property type="entry name" value="P-loop_NTPase"/>
</dbReference>
<organism evidence="2 3">
    <name type="scientific">Oryza sativa subsp. japonica</name>
    <name type="common">Rice</name>
    <dbReference type="NCBI Taxonomy" id="39947"/>
    <lineage>
        <taxon>Eukaryota</taxon>
        <taxon>Viridiplantae</taxon>
        <taxon>Streptophyta</taxon>
        <taxon>Embryophyta</taxon>
        <taxon>Tracheophyta</taxon>
        <taxon>Spermatophyta</taxon>
        <taxon>Magnoliopsida</taxon>
        <taxon>Liliopsida</taxon>
        <taxon>Poales</taxon>
        <taxon>Poaceae</taxon>
        <taxon>BOP clade</taxon>
        <taxon>Oryzoideae</taxon>
        <taxon>Oryzeae</taxon>
        <taxon>Oryzinae</taxon>
        <taxon>Oryza</taxon>
        <taxon>Oryza sativa</taxon>
    </lineage>
</organism>
<dbReference type="PANTHER" id="PTHR36766">
    <property type="entry name" value="PLANT BROAD-SPECTRUM MILDEW RESISTANCE PROTEIN RPW8"/>
    <property type="match status" value="1"/>
</dbReference>
<dbReference type="Proteomes" id="UP000059680">
    <property type="component" value="Chromosome 2"/>
</dbReference>
<dbReference type="STRING" id="39947.A0A0N7KEK6"/>
<feature type="domain" description="NB-ARC" evidence="1">
    <location>
        <begin position="1"/>
        <end position="123"/>
    </location>
</feature>
<name>A0A0N7KEK6_ORYSJ</name>
<dbReference type="InterPro" id="IPR002182">
    <property type="entry name" value="NB-ARC"/>
</dbReference>
<reference evidence="2 3" key="3">
    <citation type="journal article" date="2013" name="Rice">
        <title>Improvement of the Oryza sativa Nipponbare reference genome using next generation sequence and optical map data.</title>
        <authorList>
            <person name="Kawahara Y."/>
            <person name="de la Bastide M."/>
            <person name="Hamilton J.P."/>
            <person name="Kanamori H."/>
            <person name="McCombie W.R."/>
            <person name="Ouyang S."/>
            <person name="Schwartz D.C."/>
            <person name="Tanaka T."/>
            <person name="Wu J."/>
            <person name="Zhou S."/>
            <person name="Childs K.L."/>
            <person name="Davidson R.M."/>
            <person name="Lin H."/>
            <person name="Quesada-Ocampo L."/>
            <person name="Vaillancourt B."/>
            <person name="Sakai H."/>
            <person name="Lee S.S."/>
            <person name="Kim J."/>
            <person name="Numa H."/>
            <person name="Itoh T."/>
            <person name="Buell C.R."/>
            <person name="Matsumoto T."/>
        </authorList>
    </citation>
    <scope>NUCLEOTIDE SEQUENCE [LARGE SCALE GENOMIC DNA]</scope>
    <source>
        <strain evidence="3">cv. Nipponbare</strain>
    </source>
</reference>
<dbReference type="EMBL" id="AP014958">
    <property type="protein sequence ID" value="BAS76681.1"/>
    <property type="molecule type" value="Genomic_DNA"/>
</dbReference>
<dbReference type="GO" id="GO:0043531">
    <property type="term" value="F:ADP binding"/>
    <property type="evidence" value="ECO:0007669"/>
    <property type="project" value="InterPro"/>
</dbReference>
<dbReference type="SUPFAM" id="SSF52540">
    <property type="entry name" value="P-loop containing nucleoside triphosphate hydrolases"/>
    <property type="match status" value="1"/>
</dbReference>
<dbReference type="PANTHER" id="PTHR36766:SF73">
    <property type="entry name" value="NB-ARC DOMAIN-CONTAINING PROTEIN"/>
    <property type="match status" value="1"/>
</dbReference>
<feature type="non-terminal residue" evidence="2">
    <location>
        <position position="149"/>
    </location>
</feature>
<evidence type="ECO:0000259" key="1">
    <source>
        <dbReference type="Pfam" id="PF00931"/>
    </source>
</evidence>
<reference evidence="2 3" key="2">
    <citation type="journal article" date="2013" name="Plant Cell Physiol.">
        <title>Rice Annotation Project Database (RAP-DB): an integrative and interactive database for rice genomics.</title>
        <authorList>
            <person name="Sakai H."/>
            <person name="Lee S.S."/>
            <person name="Tanaka T."/>
            <person name="Numa H."/>
            <person name="Kim J."/>
            <person name="Kawahara Y."/>
            <person name="Wakimoto H."/>
            <person name="Yang C.C."/>
            <person name="Iwamoto M."/>
            <person name="Abe T."/>
            <person name="Yamada Y."/>
            <person name="Muto A."/>
            <person name="Inokuchi H."/>
            <person name="Ikemura T."/>
            <person name="Matsumoto T."/>
            <person name="Sasaki T."/>
            <person name="Itoh T."/>
        </authorList>
    </citation>
    <scope>NUCLEOTIDE SEQUENCE [LARGE SCALE GENOMIC DNA]</scope>
    <source>
        <strain evidence="3">cv. Nipponbare</strain>
    </source>
</reference>
<dbReference type="PaxDb" id="39947-A0A0N7KEK6"/>
<sequence>MWVCVSDNFNEKSLTCEMLDHVCKDRQEYGNISNFDALQKILLEKIRHKRFLLVLDDMWEDRDRKGWENLLAPLKCNEATGCMILVTTRRTSVARMTGTMSKIDVNGLDETEFWSLFKAWAFLGNENQERDPTLRSIGQHIAEALKGNP</sequence>
<dbReference type="OMA" id="MCDELIL"/>
<gene>
    <name evidence="2" type="ordered locus">Os02g0118875</name>
    <name evidence="2" type="ORF">OSNPB_020118875</name>
</gene>
<dbReference type="Gene3D" id="3.40.50.300">
    <property type="entry name" value="P-loop containing nucleotide triphosphate hydrolases"/>
    <property type="match status" value="1"/>
</dbReference>
<keyword evidence="3" id="KW-1185">Reference proteome</keyword>
<evidence type="ECO:0000313" key="3">
    <source>
        <dbReference type="Proteomes" id="UP000059680"/>
    </source>
</evidence>
<dbReference type="SMR" id="A0A0N7KEK6"/>